<comment type="caution">
    <text evidence="1">The sequence shown here is derived from an EMBL/GenBank/DDBJ whole genome shotgun (WGS) entry which is preliminary data.</text>
</comment>
<protein>
    <submittedName>
        <fullName evidence="1">HAD-IIA family hydrolase</fullName>
    </submittedName>
</protein>
<organism evidence="1 2">
    <name type="scientific">Haladaptatus pallidirubidus</name>
    <dbReference type="NCBI Taxonomy" id="1008152"/>
    <lineage>
        <taxon>Archaea</taxon>
        <taxon>Methanobacteriati</taxon>
        <taxon>Methanobacteriota</taxon>
        <taxon>Stenosarchaea group</taxon>
        <taxon>Halobacteria</taxon>
        <taxon>Halobacteriales</taxon>
        <taxon>Haladaptataceae</taxon>
        <taxon>Haladaptatus</taxon>
    </lineage>
</organism>
<dbReference type="NCBIfam" id="TIGR01460">
    <property type="entry name" value="HAD-SF-IIA"/>
    <property type="match status" value="1"/>
</dbReference>
<dbReference type="AlphaFoldDB" id="A0AAV3UKD0"/>
<dbReference type="Gene3D" id="3.40.50.1000">
    <property type="entry name" value="HAD superfamily/HAD-like"/>
    <property type="match status" value="2"/>
</dbReference>
<name>A0AAV3UKD0_9EURY</name>
<accession>A0AAV3UKD0</accession>
<dbReference type="InterPro" id="IPR036412">
    <property type="entry name" value="HAD-like_sf"/>
</dbReference>
<evidence type="ECO:0000313" key="1">
    <source>
        <dbReference type="EMBL" id="GAA5055023.1"/>
    </source>
</evidence>
<sequence length="261" mass="28115">MATYRGAIVDMDGTLVRGDELLSGTEAGVRALRENGISLLLFSNNPTQPPERYVERLGAHGISIDEERVLTSALVTAEFLEAEYDERDAFVVGETYLRDLLRERGFTVRNDPDSAELVVGSIDREFDYDELARALWALEDGSPFIGTDPDVTIPAPERLVPGSGAIINAIAGVAGREPAHILGKPAPQAGAAALERLSVPAEDCLVIGDRLDTDIALGEHIGATTVLVRSRVTTPDILEESPIQPDYILDTIGEIGELLEN</sequence>
<proteinExistence type="predicted"/>
<dbReference type="GeneID" id="68613356"/>
<dbReference type="RefSeq" id="WP_227773175.1">
    <property type="nucleotide sequence ID" value="NZ_BAABKX010000014.1"/>
</dbReference>
<dbReference type="PANTHER" id="PTHR19288:SF46">
    <property type="entry name" value="HALOACID DEHALOGENASE-LIKE HYDROLASE DOMAIN-CONTAINING PROTEIN 2"/>
    <property type="match status" value="1"/>
</dbReference>
<dbReference type="GO" id="GO:0016791">
    <property type="term" value="F:phosphatase activity"/>
    <property type="evidence" value="ECO:0007669"/>
    <property type="project" value="TreeGrafter"/>
</dbReference>
<dbReference type="GO" id="GO:0005737">
    <property type="term" value="C:cytoplasm"/>
    <property type="evidence" value="ECO:0007669"/>
    <property type="project" value="TreeGrafter"/>
</dbReference>
<reference evidence="1 2" key="1">
    <citation type="journal article" date="2019" name="Int. J. Syst. Evol. Microbiol.">
        <title>The Global Catalogue of Microorganisms (GCM) 10K type strain sequencing project: providing services to taxonomists for standard genome sequencing and annotation.</title>
        <authorList>
            <consortium name="The Broad Institute Genomics Platform"/>
            <consortium name="The Broad Institute Genome Sequencing Center for Infectious Disease"/>
            <person name="Wu L."/>
            <person name="Ma J."/>
        </authorList>
    </citation>
    <scope>NUCLEOTIDE SEQUENCE [LARGE SCALE GENOMIC DNA]</scope>
    <source>
        <strain evidence="1 2">JCM 17504</strain>
    </source>
</reference>
<dbReference type="Proteomes" id="UP001501729">
    <property type="component" value="Unassembled WGS sequence"/>
</dbReference>
<keyword evidence="2" id="KW-1185">Reference proteome</keyword>
<dbReference type="Pfam" id="PF13242">
    <property type="entry name" value="Hydrolase_like"/>
    <property type="match status" value="1"/>
</dbReference>
<dbReference type="InterPro" id="IPR023214">
    <property type="entry name" value="HAD_sf"/>
</dbReference>
<dbReference type="InterPro" id="IPR006357">
    <property type="entry name" value="HAD-SF_hydro_IIA"/>
</dbReference>
<dbReference type="Pfam" id="PF13344">
    <property type="entry name" value="Hydrolase_6"/>
    <property type="match status" value="1"/>
</dbReference>
<dbReference type="EMBL" id="BAABKX010000014">
    <property type="protein sequence ID" value="GAA5055023.1"/>
    <property type="molecule type" value="Genomic_DNA"/>
</dbReference>
<gene>
    <name evidence="1" type="ORF">GCM10025751_34280</name>
</gene>
<dbReference type="PANTHER" id="PTHR19288">
    <property type="entry name" value="4-NITROPHENYLPHOSPHATASE-RELATED"/>
    <property type="match status" value="1"/>
</dbReference>
<dbReference type="SUPFAM" id="SSF56784">
    <property type="entry name" value="HAD-like"/>
    <property type="match status" value="1"/>
</dbReference>
<evidence type="ECO:0000313" key="2">
    <source>
        <dbReference type="Proteomes" id="UP001501729"/>
    </source>
</evidence>
<keyword evidence="1" id="KW-0378">Hydrolase</keyword>